<organism evidence="2 3">
    <name type="scientific">Limoniibacter endophyticus</name>
    <dbReference type="NCBI Taxonomy" id="1565040"/>
    <lineage>
        <taxon>Bacteria</taxon>
        <taxon>Pseudomonadati</taxon>
        <taxon>Pseudomonadota</taxon>
        <taxon>Alphaproteobacteria</taxon>
        <taxon>Hyphomicrobiales</taxon>
        <taxon>Bartonellaceae</taxon>
        <taxon>Limoniibacter</taxon>
    </lineage>
</organism>
<sequence>MSDEMSLAERLSEIRAKRGYLLPHHGLMAVTSPKLLGAYDAAYTAMALDDRVLNHHDREFVWLAVLIATDEAAATHHIAKFVKAGGTDDEIAAALSLAAVALGFKGFRFVENHWLSHLPNFKPEEVYLNAMANVSTAVSPRLRHLAAAAVHVCKAAWDALEMEIRACYREGVAEADLAEAMSLAMFPGSVPHFVEAAGVWREMIVAGKVEASPAFHEWAIMSGQGGFDEASKQR</sequence>
<dbReference type="GO" id="GO:0051920">
    <property type="term" value="F:peroxiredoxin activity"/>
    <property type="evidence" value="ECO:0007669"/>
    <property type="project" value="InterPro"/>
</dbReference>
<comment type="caution">
    <text evidence="2">The sequence shown here is derived from an EMBL/GenBank/DDBJ whole genome shotgun (WGS) entry which is preliminary data.</text>
</comment>
<dbReference type="AlphaFoldDB" id="A0A8J3GG98"/>
<evidence type="ECO:0000259" key="1">
    <source>
        <dbReference type="Pfam" id="PF02627"/>
    </source>
</evidence>
<dbReference type="RefSeq" id="WP_189488827.1">
    <property type="nucleotide sequence ID" value="NZ_BMZO01000003.1"/>
</dbReference>
<reference evidence="2" key="1">
    <citation type="journal article" date="2014" name="Int. J. Syst. Evol. Microbiol.">
        <title>Complete genome sequence of Corynebacterium casei LMG S-19264T (=DSM 44701T), isolated from a smear-ripened cheese.</title>
        <authorList>
            <consortium name="US DOE Joint Genome Institute (JGI-PGF)"/>
            <person name="Walter F."/>
            <person name="Albersmeier A."/>
            <person name="Kalinowski J."/>
            <person name="Ruckert C."/>
        </authorList>
    </citation>
    <scope>NUCLEOTIDE SEQUENCE</scope>
    <source>
        <strain evidence="2">KCTC 42097</strain>
    </source>
</reference>
<dbReference type="Gene3D" id="1.20.1290.10">
    <property type="entry name" value="AhpD-like"/>
    <property type="match status" value="2"/>
</dbReference>
<dbReference type="EMBL" id="BMZO01000003">
    <property type="protein sequence ID" value="GHC67454.1"/>
    <property type="molecule type" value="Genomic_DNA"/>
</dbReference>
<proteinExistence type="predicted"/>
<gene>
    <name evidence="2" type="ORF">GCM10010136_11520</name>
</gene>
<name>A0A8J3GG98_9HYPH</name>
<dbReference type="Pfam" id="PF02627">
    <property type="entry name" value="CMD"/>
    <property type="match status" value="2"/>
</dbReference>
<dbReference type="PANTHER" id="PTHR33930">
    <property type="entry name" value="ALKYL HYDROPEROXIDE REDUCTASE AHPD"/>
    <property type="match status" value="1"/>
</dbReference>
<dbReference type="InterPro" id="IPR003779">
    <property type="entry name" value="CMD-like"/>
</dbReference>
<feature type="domain" description="Carboxymuconolactone decarboxylase-like" evidence="1">
    <location>
        <begin position="33"/>
        <end position="105"/>
    </location>
</feature>
<dbReference type="SUPFAM" id="SSF69118">
    <property type="entry name" value="AhpD-like"/>
    <property type="match status" value="1"/>
</dbReference>
<dbReference type="Proteomes" id="UP000641137">
    <property type="component" value="Unassembled WGS sequence"/>
</dbReference>
<dbReference type="InterPro" id="IPR029032">
    <property type="entry name" value="AhpD-like"/>
</dbReference>
<evidence type="ECO:0000313" key="3">
    <source>
        <dbReference type="Proteomes" id="UP000641137"/>
    </source>
</evidence>
<feature type="domain" description="Carboxymuconolactone decarboxylase-like" evidence="1">
    <location>
        <begin position="135"/>
        <end position="202"/>
    </location>
</feature>
<dbReference type="PANTHER" id="PTHR33930:SF2">
    <property type="entry name" value="BLR3452 PROTEIN"/>
    <property type="match status" value="1"/>
</dbReference>
<protein>
    <recommendedName>
        <fullName evidence="1">Carboxymuconolactone decarboxylase-like domain-containing protein</fullName>
    </recommendedName>
</protein>
<accession>A0A8J3GG98</accession>
<keyword evidence="3" id="KW-1185">Reference proteome</keyword>
<evidence type="ECO:0000313" key="2">
    <source>
        <dbReference type="EMBL" id="GHC67454.1"/>
    </source>
</evidence>
<reference evidence="2" key="2">
    <citation type="submission" date="2020-09" db="EMBL/GenBank/DDBJ databases">
        <authorList>
            <person name="Sun Q."/>
            <person name="Kim S."/>
        </authorList>
    </citation>
    <scope>NUCLEOTIDE SEQUENCE</scope>
    <source>
        <strain evidence="2">KCTC 42097</strain>
    </source>
</reference>